<dbReference type="RefSeq" id="XP_046061226.1">
    <property type="nucleotide sequence ID" value="XM_046205265.1"/>
</dbReference>
<dbReference type="AlphaFoldDB" id="A0A9P8P672"/>
<accession>A0A9P8P672</accession>
<gene>
    <name evidence="1" type="ORF">OGAPHI_004211</name>
</gene>
<dbReference type="Proteomes" id="UP000769157">
    <property type="component" value="Unassembled WGS sequence"/>
</dbReference>
<organism evidence="1 2">
    <name type="scientific">Ogataea philodendri</name>
    <dbReference type="NCBI Taxonomy" id="1378263"/>
    <lineage>
        <taxon>Eukaryota</taxon>
        <taxon>Fungi</taxon>
        <taxon>Dikarya</taxon>
        <taxon>Ascomycota</taxon>
        <taxon>Saccharomycotina</taxon>
        <taxon>Pichiomycetes</taxon>
        <taxon>Pichiales</taxon>
        <taxon>Pichiaceae</taxon>
        <taxon>Ogataea</taxon>
    </lineage>
</organism>
<dbReference type="OrthoDB" id="10625866at2759"/>
<comment type="caution">
    <text evidence="1">The sequence shown here is derived from an EMBL/GenBank/DDBJ whole genome shotgun (WGS) entry which is preliminary data.</text>
</comment>
<dbReference type="GeneID" id="70236176"/>
<evidence type="ECO:0000313" key="1">
    <source>
        <dbReference type="EMBL" id="KAH3666022.1"/>
    </source>
</evidence>
<reference evidence="1" key="1">
    <citation type="journal article" date="2021" name="Open Biol.">
        <title>Shared evolutionary footprints suggest mitochondrial oxidative damage underlies multiple complex I losses in fungi.</title>
        <authorList>
            <person name="Schikora-Tamarit M.A."/>
            <person name="Marcet-Houben M."/>
            <person name="Nosek J."/>
            <person name="Gabaldon T."/>
        </authorList>
    </citation>
    <scope>NUCLEOTIDE SEQUENCE</scope>
    <source>
        <strain evidence="1">CBS6075</strain>
    </source>
</reference>
<dbReference type="EMBL" id="JAEUBE010000295">
    <property type="protein sequence ID" value="KAH3666022.1"/>
    <property type="molecule type" value="Genomic_DNA"/>
</dbReference>
<proteinExistence type="predicted"/>
<protein>
    <submittedName>
        <fullName evidence="1">Uncharacterized protein</fullName>
    </submittedName>
</protein>
<reference evidence="1" key="2">
    <citation type="submission" date="2021-01" db="EMBL/GenBank/DDBJ databases">
        <authorList>
            <person name="Schikora-Tamarit M.A."/>
        </authorList>
    </citation>
    <scope>NUCLEOTIDE SEQUENCE</scope>
    <source>
        <strain evidence="1">CBS6075</strain>
    </source>
</reference>
<sequence length="322" mass="35506">MNSPSGSMNSVSNGPFPDLVLLTSSEERNQIQLLSHGDNDLWQDGRSTNLLLLLGSLFVSLHLGQSLLVGNRKWNDHISWRVLVDPLLDLQQVLVLLSNIISLRKVDQINGWLGSQEVHAVDDLDFFTCPGLVGNSLAILEKLDDSLDQNSLLFLLLNLQRLTTSLGDFVDTFQVTLGKINILESQLVGNNLQISGRVNISLNVDDVCVIETSNHLVNGINSTDIGQESVTKTFSSSSTFSQTSNIVDGDVSWNFLRWLVHFVELVKTLRRNNHSGLFRLDRSKGVVGRVSKWASSDGLEKGGLTNIGQSNNTRLQVVSWSS</sequence>
<evidence type="ECO:0000313" key="2">
    <source>
        <dbReference type="Proteomes" id="UP000769157"/>
    </source>
</evidence>
<keyword evidence="2" id="KW-1185">Reference proteome</keyword>
<name>A0A9P8P672_9ASCO</name>